<evidence type="ECO:0000313" key="2">
    <source>
        <dbReference type="EMBL" id="WAQ86245.1"/>
    </source>
</evidence>
<dbReference type="GeneID" id="77811522"/>
<dbReference type="RefSeq" id="XP_053021800.1">
    <property type="nucleotide sequence ID" value="XM_053170627.1"/>
</dbReference>
<evidence type="ECO:0000313" key="3">
    <source>
        <dbReference type="Proteomes" id="UP001164743"/>
    </source>
</evidence>
<proteinExistence type="predicted"/>
<keyword evidence="3" id="KW-1185">Reference proteome</keyword>
<sequence length="160" mass="17299">MAQSGPAPPPPENVDRTAMAGGEILPSHRPSRLAERMQLQPARRLARLPCAIQNLGALQAIAEGALYTLSMGLARRQSHTGRQLPIHRGEGEGLLLEADAPTPERVGACSPSSSLFPYKMLSSMLNNQSCVQLKLCAKREKHSDNPEDPKADDTVLLMAR</sequence>
<feature type="compositionally biased region" description="Basic and acidic residues" evidence="1">
    <location>
        <begin position="139"/>
        <end position="153"/>
    </location>
</feature>
<feature type="region of interest" description="Disordered" evidence="1">
    <location>
        <begin position="1"/>
        <end position="24"/>
    </location>
</feature>
<feature type="compositionally biased region" description="Pro residues" evidence="1">
    <location>
        <begin position="1"/>
        <end position="12"/>
    </location>
</feature>
<organism evidence="2 3">
    <name type="scientific">Puccinia triticina</name>
    <dbReference type="NCBI Taxonomy" id="208348"/>
    <lineage>
        <taxon>Eukaryota</taxon>
        <taxon>Fungi</taxon>
        <taxon>Dikarya</taxon>
        <taxon>Basidiomycota</taxon>
        <taxon>Pucciniomycotina</taxon>
        <taxon>Pucciniomycetes</taxon>
        <taxon>Pucciniales</taxon>
        <taxon>Pucciniaceae</taxon>
        <taxon>Puccinia</taxon>
    </lineage>
</organism>
<accession>A0ABY7CMD9</accession>
<dbReference type="EMBL" id="CP110426">
    <property type="protein sequence ID" value="WAQ86245.1"/>
    <property type="molecule type" value="Genomic_DNA"/>
</dbReference>
<dbReference type="Proteomes" id="UP001164743">
    <property type="component" value="Chromosome 6A"/>
</dbReference>
<feature type="region of interest" description="Disordered" evidence="1">
    <location>
        <begin position="139"/>
        <end position="160"/>
    </location>
</feature>
<evidence type="ECO:0000256" key="1">
    <source>
        <dbReference type="SAM" id="MobiDB-lite"/>
    </source>
</evidence>
<protein>
    <submittedName>
        <fullName evidence="2">Uncharacterized protein</fullName>
    </submittedName>
</protein>
<gene>
    <name evidence="2" type="ORF">PtA15_6A877</name>
</gene>
<name>A0ABY7CMD9_9BASI</name>
<reference evidence="2" key="1">
    <citation type="submission" date="2022-10" db="EMBL/GenBank/DDBJ databases">
        <title>Puccinia triticina Genome sequencing and assembly.</title>
        <authorList>
            <person name="Li C."/>
        </authorList>
    </citation>
    <scope>NUCLEOTIDE SEQUENCE</scope>
    <source>
        <strain evidence="2">Pt15</strain>
    </source>
</reference>